<dbReference type="Proteomes" id="UP001595975">
    <property type="component" value="Unassembled WGS sequence"/>
</dbReference>
<name>A0ABW0XCJ0_9ACTN</name>
<reference evidence="5" key="1">
    <citation type="journal article" date="2019" name="Int. J. Syst. Evol. Microbiol.">
        <title>The Global Catalogue of Microorganisms (GCM) 10K type strain sequencing project: providing services to taxonomists for standard genome sequencing and annotation.</title>
        <authorList>
            <consortium name="The Broad Institute Genomics Platform"/>
            <consortium name="The Broad Institute Genome Sequencing Center for Infectious Disease"/>
            <person name="Wu L."/>
            <person name="Ma J."/>
        </authorList>
    </citation>
    <scope>NUCLEOTIDE SEQUENCE [LARGE SCALE GENOMIC DNA]</scope>
    <source>
        <strain evidence="5">CGMCC 4.1437</strain>
    </source>
</reference>
<evidence type="ECO:0000256" key="1">
    <source>
        <dbReference type="SAM" id="MobiDB-lite"/>
    </source>
</evidence>
<evidence type="ECO:0000259" key="2">
    <source>
        <dbReference type="Pfam" id="PF05239"/>
    </source>
</evidence>
<feature type="domain" description="DUF2382" evidence="3">
    <location>
        <begin position="256"/>
        <end position="367"/>
    </location>
</feature>
<feature type="compositionally biased region" description="Low complexity" evidence="1">
    <location>
        <begin position="196"/>
        <end position="208"/>
    </location>
</feature>
<dbReference type="SUPFAM" id="SSF50346">
    <property type="entry name" value="PRC-barrel domain"/>
    <property type="match status" value="1"/>
</dbReference>
<proteinExistence type="predicted"/>
<dbReference type="Gene3D" id="3.90.50.10">
    <property type="entry name" value="Photosynthetic Reaction Center, subunit H, domain 2"/>
    <property type="match status" value="1"/>
</dbReference>
<organism evidence="4 5">
    <name type="scientific">Kitasatospora misakiensis</name>
    <dbReference type="NCBI Taxonomy" id="67330"/>
    <lineage>
        <taxon>Bacteria</taxon>
        <taxon>Bacillati</taxon>
        <taxon>Actinomycetota</taxon>
        <taxon>Actinomycetes</taxon>
        <taxon>Kitasatosporales</taxon>
        <taxon>Streptomycetaceae</taxon>
        <taxon>Kitasatospora</taxon>
    </lineage>
</organism>
<keyword evidence="5" id="KW-1185">Reference proteome</keyword>
<dbReference type="Pfam" id="PF09557">
    <property type="entry name" value="DUF2382"/>
    <property type="match status" value="1"/>
</dbReference>
<protein>
    <submittedName>
        <fullName evidence="4">PRC and DUF2382 domain-containing protein</fullName>
    </submittedName>
</protein>
<dbReference type="InterPro" id="IPR019060">
    <property type="entry name" value="DUF2382"/>
</dbReference>
<dbReference type="Pfam" id="PF05239">
    <property type="entry name" value="PRC"/>
    <property type="match status" value="1"/>
</dbReference>
<dbReference type="InterPro" id="IPR027275">
    <property type="entry name" value="PRC-brl_dom"/>
</dbReference>
<feature type="region of interest" description="Disordered" evidence="1">
    <location>
        <begin position="104"/>
        <end position="129"/>
    </location>
</feature>
<dbReference type="InterPro" id="IPR052967">
    <property type="entry name" value="Stress_Response_Assoc"/>
</dbReference>
<feature type="compositionally biased region" description="Low complexity" evidence="1">
    <location>
        <begin position="372"/>
        <end position="395"/>
    </location>
</feature>
<sequence>MQTDIDPRDLIGHKAVDRNGDKIGTIDEVYLDDATGRPEWAAVRTGIFGRDAFVPLTTSEFSGDELRVPYDKSLVKDSPDFGVGQHLSPAQELQLYRYYGLDTPVDGRPSAGDGSGSEPADLDFGTTADHDTTAVAGTAAVGAAAAHGTANGAANGTGTAHPAKPLGLHQSPTTVPSPAADPGKPSDPAPEAPVRTLATPLPTTATPTAPQPSAEPRPHPPAPASAPGTSTAAPASGTAHPEPGAAASAPSAPVEITCREERLDITTEWHVLGTAKLRKYVTSEPVERRVPVVRERVRVERIPVGDAERASLSDKEIAEAVEEVTLREERPVVRKYLAPIERVRLVVERYTAEEVVRDELRREHVEVHDNTAAASTPAPAAAHGPARQAAHPPAAEDQARPAPLRPLG</sequence>
<evidence type="ECO:0000259" key="3">
    <source>
        <dbReference type="Pfam" id="PF09557"/>
    </source>
</evidence>
<dbReference type="InterPro" id="IPR014747">
    <property type="entry name" value="Bac_photo_RC_H_C"/>
</dbReference>
<feature type="compositionally biased region" description="Pro residues" evidence="1">
    <location>
        <begin position="209"/>
        <end position="224"/>
    </location>
</feature>
<dbReference type="RefSeq" id="WP_380229914.1">
    <property type="nucleotide sequence ID" value="NZ_JBHSOF010000089.1"/>
</dbReference>
<feature type="domain" description="PRC-barrel" evidence="2">
    <location>
        <begin position="8"/>
        <end position="74"/>
    </location>
</feature>
<feature type="compositionally biased region" description="Low complexity" evidence="1">
    <location>
        <begin position="225"/>
        <end position="253"/>
    </location>
</feature>
<comment type="caution">
    <text evidence="4">The sequence shown here is derived from an EMBL/GenBank/DDBJ whole genome shotgun (WGS) entry which is preliminary data.</text>
</comment>
<accession>A0ABW0XCJ0</accession>
<feature type="region of interest" description="Disordered" evidence="1">
    <location>
        <begin position="152"/>
        <end position="253"/>
    </location>
</feature>
<feature type="region of interest" description="Disordered" evidence="1">
    <location>
        <begin position="366"/>
        <end position="408"/>
    </location>
</feature>
<dbReference type="EMBL" id="JBHSOF010000089">
    <property type="protein sequence ID" value="MFC5668280.1"/>
    <property type="molecule type" value="Genomic_DNA"/>
</dbReference>
<evidence type="ECO:0000313" key="5">
    <source>
        <dbReference type="Proteomes" id="UP001595975"/>
    </source>
</evidence>
<evidence type="ECO:0000313" key="4">
    <source>
        <dbReference type="EMBL" id="MFC5668280.1"/>
    </source>
</evidence>
<dbReference type="PANTHER" id="PTHR38463:SF1">
    <property type="entry name" value="STRESS RESPONSE PROTEIN YSNF"/>
    <property type="match status" value="1"/>
</dbReference>
<gene>
    <name evidence="4" type="ORF">ACFP3U_35625</name>
</gene>
<dbReference type="InterPro" id="IPR011033">
    <property type="entry name" value="PRC_barrel-like_sf"/>
</dbReference>
<dbReference type="PANTHER" id="PTHR38463">
    <property type="entry name" value="STRESS RESPONSE PROTEIN YSNF"/>
    <property type="match status" value="1"/>
</dbReference>